<proteinExistence type="predicted"/>
<gene>
    <name evidence="1" type="ORF">BD410DRAFT_841996</name>
</gene>
<keyword evidence="2" id="KW-1185">Reference proteome</keyword>
<organism evidence="1 2">
    <name type="scientific">Rickenella mellea</name>
    <dbReference type="NCBI Taxonomy" id="50990"/>
    <lineage>
        <taxon>Eukaryota</taxon>
        <taxon>Fungi</taxon>
        <taxon>Dikarya</taxon>
        <taxon>Basidiomycota</taxon>
        <taxon>Agaricomycotina</taxon>
        <taxon>Agaricomycetes</taxon>
        <taxon>Hymenochaetales</taxon>
        <taxon>Rickenellaceae</taxon>
        <taxon>Rickenella</taxon>
    </lineage>
</organism>
<evidence type="ECO:0000313" key="1">
    <source>
        <dbReference type="EMBL" id="TDL19653.1"/>
    </source>
</evidence>
<sequence length="192" mass="21873">MKVKFGKARTSVEKLIKAAKVGIGELQRFINRAYVDYDNFLPKLTYLVPADEVPALLRTTLSSLFQYGFWVRIIRGTYGGDLACLYDWVDREKGVVKVAVVPRPGGRRTPRQLMETVDFSGIFKKDKKEYIRGLLLHVVKIRNLKPTLSPPLHELMLFLESKADKMATKDIASRLLKSDDRVKIIAGDFETL</sequence>
<dbReference type="Proteomes" id="UP000294933">
    <property type="component" value="Unassembled WGS sequence"/>
</dbReference>
<accession>A0A4Y7PW80</accession>
<dbReference type="AlphaFoldDB" id="A0A4Y7PW80"/>
<dbReference type="EMBL" id="ML170195">
    <property type="protein sequence ID" value="TDL19653.1"/>
    <property type="molecule type" value="Genomic_DNA"/>
</dbReference>
<dbReference type="OrthoDB" id="3048815at2759"/>
<evidence type="ECO:0000313" key="2">
    <source>
        <dbReference type="Proteomes" id="UP000294933"/>
    </source>
</evidence>
<protein>
    <submittedName>
        <fullName evidence="1">Uncharacterized protein</fullName>
    </submittedName>
</protein>
<name>A0A4Y7PW80_9AGAM</name>
<dbReference type="VEuPathDB" id="FungiDB:BD410DRAFT_841996"/>
<reference evidence="1 2" key="1">
    <citation type="submission" date="2018-06" db="EMBL/GenBank/DDBJ databases">
        <title>A transcriptomic atlas of mushroom development highlights an independent origin of complex multicellularity.</title>
        <authorList>
            <consortium name="DOE Joint Genome Institute"/>
            <person name="Krizsan K."/>
            <person name="Almasi E."/>
            <person name="Merenyi Z."/>
            <person name="Sahu N."/>
            <person name="Viragh M."/>
            <person name="Koszo T."/>
            <person name="Mondo S."/>
            <person name="Kiss B."/>
            <person name="Balint B."/>
            <person name="Kues U."/>
            <person name="Barry K."/>
            <person name="Hegedus J.C."/>
            <person name="Henrissat B."/>
            <person name="Johnson J."/>
            <person name="Lipzen A."/>
            <person name="Ohm R."/>
            <person name="Nagy I."/>
            <person name="Pangilinan J."/>
            <person name="Yan J."/>
            <person name="Xiong Y."/>
            <person name="Grigoriev I.V."/>
            <person name="Hibbett D.S."/>
            <person name="Nagy L.G."/>
        </authorList>
    </citation>
    <scope>NUCLEOTIDE SEQUENCE [LARGE SCALE GENOMIC DNA]</scope>
    <source>
        <strain evidence="1 2">SZMC22713</strain>
    </source>
</reference>